<dbReference type="Proteomes" id="UP000033915">
    <property type="component" value="Unassembled WGS sequence"/>
</dbReference>
<dbReference type="Pfam" id="PF07963">
    <property type="entry name" value="N_methyl"/>
    <property type="match status" value="1"/>
</dbReference>
<keyword evidence="1" id="KW-0812">Transmembrane</keyword>
<dbReference type="NCBIfam" id="TIGR02532">
    <property type="entry name" value="IV_pilin_GFxxxE"/>
    <property type="match status" value="1"/>
</dbReference>
<name>A0A0G1KF78_9BACT</name>
<organism evidence="2 3">
    <name type="scientific">Candidatus Giovannonibacteria bacterium GW2011_GWC2_44_9</name>
    <dbReference type="NCBI Taxonomy" id="1618658"/>
    <lineage>
        <taxon>Bacteria</taxon>
        <taxon>Candidatus Giovannoniibacteriota</taxon>
    </lineage>
</organism>
<dbReference type="EMBL" id="LCJT01000042">
    <property type="protein sequence ID" value="KKT82406.1"/>
    <property type="molecule type" value="Genomic_DNA"/>
</dbReference>
<keyword evidence="1" id="KW-1133">Transmembrane helix</keyword>
<evidence type="ECO:0000313" key="3">
    <source>
        <dbReference type="Proteomes" id="UP000033915"/>
    </source>
</evidence>
<proteinExistence type="predicted"/>
<evidence type="ECO:0000313" key="2">
    <source>
        <dbReference type="EMBL" id="KKT82406.1"/>
    </source>
</evidence>
<evidence type="ECO:0000256" key="1">
    <source>
        <dbReference type="SAM" id="Phobius"/>
    </source>
</evidence>
<feature type="transmembrane region" description="Helical" evidence="1">
    <location>
        <begin position="20"/>
        <end position="41"/>
    </location>
</feature>
<reference evidence="2 3" key="1">
    <citation type="journal article" date="2015" name="Nature">
        <title>rRNA introns, odd ribosomes, and small enigmatic genomes across a large radiation of phyla.</title>
        <authorList>
            <person name="Brown C.T."/>
            <person name="Hug L.A."/>
            <person name="Thomas B.C."/>
            <person name="Sharon I."/>
            <person name="Castelle C.J."/>
            <person name="Singh A."/>
            <person name="Wilkins M.J."/>
            <person name="Williams K.H."/>
            <person name="Banfield J.F."/>
        </authorList>
    </citation>
    <scope>NUCLEOTIDE SEQUENCE [LARGE SCALE GENOMIC DNA]</scope>
</reference>
<accession>A0A0G1KF78</accession>
<comment type="caution">
    <text evidence="2">The sequence shown here is derived from an EMBL/GenBank/DDBJ whole genome shotgun (WGS) entry which is preliminary data.</text>
</comment>
<sequence>MLRAVKYKFHEKGFSLFEILIAIAVFATMGLAAAQLISVSLQADKAGGQKTVGAKLVSEEMEAVNAIATEQWNILCRCLVGKMGDLHRKRAHHRQRS</sequence>
<gene>
    <name evidence="2" type="ORF">UW81_C0042G0007</name>
</gene>
<dbReference type="AlphaFoldDB" id="A0A0G1KF78"/>
<protein>
    <submittedName>
        <fullName evidence="2">Uncharacterized protein</fullName>
    </submittedName>
</protein>
<keyword evidence="1" id="KW-0472">Membrane</keyword>
<dbReference type="InterPro" id="IPR012902">
    <property type="entry name" value="N_methyl_site"/>
</dbReference>